<feature type="repeat" description="WD" evidence="3">
    <location>
        <begin position="443"/>
        <end position="466"/>
    </location>
</feature>
<dbReference type="Pfam" id="PF00400">
    <property type="entry name" value="WD40"/>
    <property type="match status" value="3"/>
</dbReference>
<dbReference type="FunCoup" id="G8YFZ9">
    <property type="interactions" value="1403"/>
</dbReference>
<dbReference type="STRING" id="559304.G8YFZ9"/>
<dbReference type="EMBL" id="FO082051">
    <property type="protein sequence ID" value="CCE82098.1"/>
    <property type="molecule type" value="Genomic_DNA"/>
</dbReference>
<evidence type="ECO:0000256" key="3">
    <source>
        <dbReference type="PROSITE-ProRule" id="PRU00221"/>
    </source>
</evidence>
<name>G8YFZ9_PICSO</name>
<feature type="repeat" description="WD" evidence="3">
    <location>
        <begin position="304"/>
        <end position="346"/>
    </location>
</feature>
<protein>
    <submittedName>
        <fullName evidence="5">Piso0_002795 protein</fullName>
    </submittedName>
</protein>
<dbReference type="SMART" id="SM00320">
    <property type="entry name" value="WD40"/>
    <property type="match status" value="3"/>
</dbReference>
<dbReference type="Proteomes" id="UP000005222">
    <property type="component" value="Chromosome I"/>
</dbReference>
<dbReference type="InterPro" id="IPR001680">
    <property type="entry name" value="WD40_rpt"/>
</dbReference>
<dbReference type="InParanoid" id="G8YFZ9"/>
<dbReference type="HOGENOM" id="CLU_013694_4_0_1"/>
<sequence length="536" mass="57139">MDWYNSSQAKRGSVSAGTPYLKNGIRQGISPQRSQYYRNTGAMGIPGINHGVELGVDGAVSSVSERPSYYFSQYPLYCCDWITTNAADVDCIALSTYKEGFTNKLEIVHGVPYGRDAILGGRPDGNEDLKMASPTMDANDSIEGFDFHKVSEFKLDYPITRIQWDPQMSRSTPGCGERLAVSSEVLRLFKVEQDYCGPGNEYNTTQTHILANSMATGNPGAGSHDTVSPGGNGNSASADELDSHPPVTSFDWNKVDTNIIITSSVDTTCTVWDLNRSSRLGEGLACNNNATTAAPDTAYVKTQLIAHDSEVFDVKFIHGSTNIFASVGNDGSMRVFDLRSLEHSTIIYEPSSASAASGVSVGVAAGGASSLTASPPSVAAQDASAHSSKALLKLATSNIDQHYLATIMCNSNQVLVVDMRMPGVPVATLDGSFGGLSPAAFNSISWHPSSNHLLTAGDDCQALIWDCTHLDSSMSKRAPASMGLNLSPSLHYDPSTMQLPSFAYSEDLEVNNACWRADSGDWIGVVSGKGFQAVSL</sequence>
<evidence type="ECO:0000256" key="4">
    <source>
        <dbReference type="SAM" id="MobiDB-lite"/>
    </source>
</evidence>
<reference evidence="5 6" key="1">
    <citation type="journal article" date="2012" name="G3 (Bethesda)">
        <title>Pichia sorbitophila, an interspecies yeast hybrid reveals early steps of genome resolution following polyploidization.</title>
        <authorList>
            <person name="Leh Louis V."/>
            <person name="Despons L."/>
            <person name="Friedrich A."/>
            <person name="Martin T."/>
            <person name="Durrens P."/>
            <person name="Casaregola S."/>
            <person name="Neuveglise C."/>
            <person name="Fairhead C."/>
            <person name="Marck C."/>
            <person name="Cruz J.A."/>
            <person name="Straub M.L."/>
            <person name="Kugler V."/>
            <person name="Sacerdot C."/>
            <person name="Uzunov Z."/>
            <person name="Thierry A."/>
            <person name="Weiss S."/>
            <person name="Bleykasten C."/>
            <person name="De Montigny J."/>
            <person name="Jacques N."/>
            <person name="Jung P."/>
            <person name="Lemaire M."/>
            <person name="Mallet S."/>
            <person name="Morel G."/>
            <person name="Richard G.F."/>
            <person name="Sarkar A."/>
            <person name="Savel G."/>
            <person name="Schacherer J."/>
            <person name="Seret M.L."/>
            <person name="Talla E."/>
            <person name="Samson G."/>
            <person name="Jubin C."/>
            <person name="Poulain J."/>
            <person name="Vacherie B."/>
            <person name="Barbe V."/>
            <person name="Pelletier E."/>
            <person name="Sherman D.J."/>
            <person name="Westhof E."/>
            <person name="Weissenbach J."/>
            <person name="Baret P.V."/>
            <person name="Wincker P."/>
            <person name="Gaillardin C."/>
            <person name="Dujon B."/>
            <person name="Souciet J.L."/>
        </authorList>
    </citation>
    <scope>NUCLEOTIDE SEQUENCE [LARGE SCALE GENOMIC DNA]</scope>
    <source>
        <strain evidence="6">ATCC MYA-4447 / BCRC 22081 / CBS 7064 / NBRC 10061 / NRRL Y-12695</strain>
    </source>
</reference>
<gene>
    <name evidence="5" type="primary">Piso0_002795</name>
    <name evidence="5" type="ORF">GNLVRS01_PISO0I17982g</name>
</gene>
<dbReference type="PROSITE" id="PS50082">
    <property type="entry name" value="WD_REPEATS_2"/>
    <property type="match status" value="2"/>
</dbReference>
<dbReference type="eggNOG" id="KOG0290">
    <property type="taxonomic scope" value="Eukaryota"/>
</dbReference>
<dbReference type="OMA" id="TIAMDAC"/>
<evidence type="ECO:0000313" key="6">
    <source>
        <dbReference type="Proteomes" id="UP000005222"/>
    </source>
</evidence>
<dbReference type="InterPro" id="IPR036322">
    <property type="entry name" value="WD40_repeat_dom_sf"/>
</dbReference>
<dbReference type="InterPro" id="IPR015943">
    <property type="entry name" value="WD40/YVTN_repeat-like_dom_sf"/>
</dbReference>
<keyword evidence="2" id="KW-0677">Repeat</keyword>
<dbReference type="PANTHER" id="PTHR19919">
    <property type="entry name" value="WD REPEAT CONTAINING PROTEIN"/>
    <property type="match status" value="1"/>
</dbReference>
<evidence type="ECO:0000256" key="1">
    <source>
        <dbReference type="ARBA" id="ARBA00022574"/>
    </source>
</evidence>
<accession>G8YFZ9</accession>
<evidence type="ECO:0000313" key="5">
    <source>
        <dbReference type="EMBL" id="CCE82098.1"/>
    </source>
</evidence>
<proteinExistence type="predicted"/>
<dbReference type="Gene3D" id="2.130.10.10">
    <property type="entry name" value="YVTN repeat-like/Quinoprotein amine dehydrogenase"/>
    <property type="match status" value="1"/>
</dbReference>
<organism evidence="5 6">
    <name type="scientific">Pichia sorbitophila (strain ATCC MYA-4447 / BCRC 22081 / CBS 7064 / NBRC 10061 / NRRL Y-12695)</name>
    <name type="common">Hybrid yeast</name>
    <dbReference type="NCBI Taxonomy" id="559304"/>
    <lineage>
        <taxon>Eukaryota</taxon>
        <taxon>Fungi</taxon>
        <taxon>Dikarya</taxon>
        <taxon>Ascomycota</taxon>
        <taxon>Saccharomycotina</taxon>
        <taxon>Pichiomycetes</taxon>
        <taxon>Debaryomycetaceae</taxon>
        <taxon>Millerozyma</taxon>
    </lineage>
</organism>
<dbReference type="SUPFAM" id="SSF50978">
    <property type="entry name" value="WD40 repeat-like"/>
    <property type="match status" value="1"/>
</dbReference>
<feature type="region of interest" description="Disordered" evidence="4">
    <location>
        <begin position="214"/>
        <end position="243"/>
    </location>
</feature>
<dbReference type="InterPro" id="IPR045159">
    <property type="entry name" value="DCAF7-like"/>
</dbReference>
<keyword evidence="1 3" id="KW-0853">WD repeat</keyword>
<evidence type="ECO:0000256" key="2">
    <source>
        <dbReference type="ARBA" id="ARBA00022737"/>
    </source>
</evidence>
<dbReference type="OrthoDB" id="1284551at2759"/>
<dbReference type="AlphaFoldDB" id="G8YFZ9"/>
<keyword evidence="6" id="KW-1185">Reference proteome</keyword>